<dbReference type="AlphaFoldDB" id="A0A427B2M1"/>
<dbReference type="PANTHER" id="PTHR31346">
    <property type="entry name" value="MULTIPLE ORGANELLAR RNA EDITING FACTOR 2, CHLOROPLASTIC-RELATED-RELATED"/>
    <property type="match status" value="1"/>
</dbReference>
<dbReference type="InterPro" id="IPR054059">
    <property type="entry name" value="MORF/ORRM1/DAG-like_MORF"/>
</dbReference>
<protein>
    <recommendedName>
        <fullName evidence="3">MORF/ORRM1/DAG-like MORF domain-containing protein</fullName>
    </recommendedName>
</protein>
<keyword evidence="1" id="KW-0809">Transit peptide</keyword>
<feature type="signal peptide" evidence="2">
    <location>
        <begin position="1"/>
        <end position="18"/>
    </location>
</feature>
<sequence>MFQLPLCLIVFGSSVCPSIYFMYSEEEARMSIYSVSTKHYFAFGCKVSEEISYKIKRMPVSLGSYLDSSKDIVPCHPMFKIRCLQEMLLQCLAVISMPCHLMHQTTRIKYLTRAAVMGRQMLDLAIKELVKAIQEVRVIKVVVKDTRVVTLEAICQVVLVIKGGDLVIREAVLVVIKEVALHIKVVALVIREAVLVVIKEVALHIKAVALVIREAIDLIKVASLAPHQAALVIREAIHLIKVASLAPPQSALVIKEVPATTSKVDLGIKGVLLLIKEETCLEEISRQYYPWLFCTKLI</sequence>
<gene>
    <name evidence="4" type="ORF">B296_00006939</name>
</gene>
<dbReference type="GO" id="GO:0016554">
    <property type="term" value="P:cytidine to uridine editing"/>
    <property type="evidence" value="ECO:0007669"/>
    <property type="project" value="InterPro"/>
</dbReference>
<evidence type="ECO:0000256" key="2">
    <source>
        <dbReference type="SAM" id="SignalP"/>
    </source>
</evidence>
<evidence type="ECO:0000313" key="4">
    <source>
        <dbReference type="EMBL" id="RRT82723.1"/>
    </source>
</evidence>
<dbReference type="PANTHER" id="PTHR31346:SF4">
    <property type="entry name" value="MULTIPLE ORGANELLAR RNA EDITING FACTOR 8, CHLOROPLASTIC_MITOCHONDRIAL"/>
    <property type="match status" value="1"/>
</dbReference>
<accession>A0A427B2M1</accession>
<dbReference type="GO" id="GO:0005739">
    <property type="term" value="C:mitochondrion"/>
    <property type="evidence" value="ECO:0007669"/>
    <property type="project" value="TreeGrafter"/>
</dbReference>
<name>A0A427B2M1_ENSVE</name>
<dbReference type="InterPro" id="IPR039206">
    <property type="entry name" value="MORF/ORRM1/DAG-like"/>
</dbReference>
<organism evidence="4 5">
    <name type="scientific">Ensete ventricosum</name>
    <name type="common">Abyssinian banana</name>
    <name type="synonym">Musa ensete</name>
    <dbReference type="NCBI Taxonomy" id="4639"/>
    <lineage>
        <taxon>Eukaryota</taxon>
        <taxon>Viridiplantae</taxon>
        <taxon>Streptophyta</taxon>
        <taxon>Embryophyta</taxon>
        <taxon>Tracheophyta</taxon>
        <taxon>Spermatophyta</taxon>
        <taxon>Magnoliopsida</taxon>
        <taxon>Liliopsida</taxon>
        <taxon>Zingiberales</taxon>
        <taxon>Musaceae</taxon>
        <taxon>Ensete</taxon>
    </lineage>
</organism>
<keyword evidence="2" id="KW-0732">Signal</keyword>
<dbReference type="EMBL" id="AMZH03000639">
    <property type="protein sequence ID" value="RRT82723.1"/>
    <property type="molecule type" value="Genomic_DNA"/>
</dbReference>
<comment type="caution">
    <text evidence="4">The sequence shown here is derived from an EMBL/GenBank/DDBJ whole genome shotgun (WGS) entry which is preliminary data.</text>
</comment>
<dbReference type="GO" id="GO:0080156">
    <property type="term" value="P:mitochondrial mRNA modification"/>
    <property type="evidence" value="ECO:0007669"/>
    <property type="project" value="TreeGrafter"/>
</dbReference>
<dbReference type="Pfam" id="PF21864">
    <property type="entry name" value="MORF_dom"/>
    <property type="match status" value="1"/>
</dbReference>
<evidence type="ECO:0000313" key="5">
    <source>
        <dbReference type="Proteomes" id="UP000287651"/>
    </source>
</evidence>
<reference evidence="4 5" key="1">
    <citation type="journal article" date="2014" name="Agronomy (Basel)">
        <title>A Draft Genome Sequence for Ensete ventricosum, the Drought-Tolerant Tree Against Hunger.</title>
        <authorList>
            <person name="Harrison J."/>
            <person name="Moore K.A."/>
            <person name="Paszkiewicz K."/>
            <person name="Jones T."/>
            <person name="Grant M."/>
            <person name="Ambacheew D."/>
            <person name="Muzemil S."/>
            <person name="Studholme D.J."/>
        </authorList>
    </citation>
    <scope>NUCLEOTIDE SEQUENCE [LARGE SCALE GENOMIC DNA]</scope>
</reference>
<dbReference type="Proteomes" id="UP000287651">
    <property type="component" value="Unassembled WGS sequence"/>
</dbReference>
<proteinExistence type="predicted"/>
<feature type="chain" id="PRO_5019405029" description="MORF/ORRM1/DAG-like MORF domain-containing protein" evidence="2">
    <location>
        <begin position="19"/>
        <end position="298"/>
    </location>
</feature>
<evidence type="ECO:0000256" key="1">
    <source>
        <dbReference type="ARBA" id="ARBA00022946"/>
    </source>
</evidence>
<evidence type="ECO:0000259" key="3">
    <source>
        <dbReference type="Pfam" id="PF21864"/>
    </source>
</evidence>
<feature type="domain" description="MORF/ORRM1/DAG-like MORF" evidence="3">
    <location>
        <begin position="23"/>
        <end position="59"/>
    </location>
</feature>